<dbReference type="FunFam" id="3.30.460.10:FF:000008">
    <property type="entry name" value="Ribosomal silencing factor RsfS"/>
    <property type="match status" value="1"/>
</dbReference>
<evidence type="ECO:0000256" key="2">
    <source>
        <dbReference type="HAMAP-Rule" id="MF_01477"/>
    </source>
</evidence>
<dbReference type="InterPro" id="IPR043519">
    <property type="entry name" value="NT_sf"/>
</dbReference>
<dbReference type="InterPro" id="IPR004394">
    <property type="entry name" value="Iojap/RsfS/C7orf30"/>
</dbReference>
<feature type="region of interest" description="Disordered" evidence="3">
    <location>
        <begin position="119"/>
        <end position="138"/>
    </location>
</feature>
<dbReference type="PANTHER" id="PTHR21043">
    <property type="entry name" value="IOJAP SUPERFAMILY ORTHOLOG"/>
    <property type="match status" value="1"/>
</dbReference>
<comment type="caution">
    <text evidence="4">The sequence shown here is derived from an EMBL/GenBank/DDBJ whole genome shotgun (WGS) entry which is preliminary data.</text>
</comment>
<dbReference type="GO" id="GO:0043023">
    <property type="term" value="F:ribosomal large subunit binding"/>
    <property type="evidence" value="ECO:0007669"/>
    <property type="project" value="TreeGrafter"/>
</dbReference>
<proteinExistence type="inferred from homology"/>
<dbReference type="SUPFAM" id="SSF81301">
    <property type="entry name" value="Nucleotidyltransferase"/>
    <property type="match status" value="1"/>
</dbReference>
<keyword evidence="2" id="KW-0963">Cytoplasm</keyword>
<dbReference type="HAMAP" id="MF_01477">
    <property type="entry name" value="Iojap_RsfS"/>
    <property type="match status" value="1"/>
</dbReference>
<dbReference type="NCBIfam" id="TIGR00090">
    <property type="entry name" value="rsfS_iojap_ybeB"/>
    <property type="match status" value="1"/>
</dbReference>
<keyword evidence="2" id="KW-0810">Translation regulation</keyword>
<dbReference type="RefSeq" id="WP_183640687.1">
    <property type="nucleotide sequence ID" value="NZ_CANLFI010000001.1"/>
</dbReference>
<evidence type="ECO:0000256" key="3">
    <source>
        <dbReference type="SAM" id="MobiDB-lite"/>
    </source>
</evidence>
<keyword evidence="5" id="KW-1185">Reference proteome</keyword>
<dbReference type="Pfam" id="PF02410">
    <property type="entry name" value="RsfS"/>
    <property type="match status" value="1"/>
</dbReference>
<dbReference type="PANTHER" id="PTHR21043:SF0">
    <property type="entry name" value="MITOCHONDRIAL ASSEMBLY OF RIBOSOMAL LARGE SUBUNIT PROTEIN 1"/>
    <property type="match status" value="1"/>
</dbReference>
<comment type="subunit">
    <text evidence="2">Interacts with ribosomal protein uL14 (rplN).</text>
</comment>
<dbReference type="GO" id="GO:0005737">
    <property type="term" value="C:cytoplasm"/>
    <property type="evidence" value="ECO:0007669"/>
    <property type="project" value="UniProtKB-SubCell"/>
</dbReference>
<dbReference type="GO" id="GO:0017148">
    <property type="term" value="P:negative regulation of translation"/>
    <property type="evidence" value="ECO:0007669"/>
    <property type="project" value="UniProtKB-UniRule"/>
</dbReference>
<keyword evidence="2" id="KW-0678">Repressor</keyword>
<gene>
    <name evidence="2" type="primary">rsfS</name>
    <name evidence="4" type="ORF">BKA12_000696</name>
</gene>
<dbReference type="EMBL" id="JACHBL010000001">
    <property type="protein sequence ID" value="MBB5597616.1"/>
    <property type="molecule type" value="Genomic_DNA"/>
</dbReference>
<evidence type="ECO:0000256" key="1">
    <source>
        <dbReference type="ARBA" id="ARBA00010574"/>
    </source>
</evidence>
<dbReference type="AlphaFoldDB" id="A0A7W8YA38"/>
<evidence type="ECO:0000313" key="5">
    <source>
        <dbReference type="Proteomes" id="UP000523863"/>
    </source>
</evidence>
<dbReference type="GO" id="GO:0090071">
    <property type="term" value="P:negative regulation of ribosome biogenesis"/>
    <property type="evidence" value="ECO:0007669"/>
    <property type="project" value="UniProtKB-UniRule"/>
</dbReference>
<organism evidence="4 5">
    <name type="scientific">Neomicrococcus lactis</name>
    <dbReference type="NCBI Taxonomy" id="732241"/>
    <lineage>
        <taxon>Bacteria</taxon>
        <taxon>Bacillati</taxon>
        <taxon>Actinomycetota</taxon>
        <taxon>Actinomycetes</taxon>
        <taxon>Micrococcales</taxon>
        <taxon>Micrococcaceae</taxon>
        <taxon>Neomicrococcus</taxon>
    </lineage>
</organism>
<accession>A0A7W8YA38</accession>
<dbReference type="Proteomes" id="UP000523863">
    <property type="component" value="Unassembled WGS sequence"/>
</dbReference>
<protein>
    <recommendedName>
        <fullName evidence="2">Ribosomal silencing factor RsfS</fullName>
    </recommendedName>
</protein>
<comment type="similarity">
    <text evidence="1 2">Belongs to the Iojap/RsfS family.</text>
</comment>
<dbReference type="Gene3D" id="3.30.460.10">
    <property type="entry name" value="Beta Polymerase, domain 2"/>
    <property type="match status" value="1"/>
</dbReference>
<sequence>MTAAQFSIDIMRVAADAARDKKANNIVAVDVSERLGITDAFLIASADNERQVNAIVDGIEDVIAEKFDLHPVRREGRGEGRWVLLDYQDVVVHVQHDEDRVFYALDRLWSDCPLIDVSESTTTPASVSEEPAETPEAE</sequence>
<evidence type="ECO:0000313" key="4">
    <source>
        <dbReference type="EMBL" id="MBB5597616.1"/>
    </source>
</evidence>
<dbReference type="GO" id="GO:0042256">
    <property type="term" value="P:cytosolic ribosome assembly"/>
    <property type="evidence" value="ECO:0007669"/>
    <property type="project" value="UniProtKB-UniRule"/>
</dbReference>
<reference evidence="4 5" key="1">
    <citation type="submission" date="2020-08" db="EMBL/GenBank/DDBJ databases">
        <title>Sequencing the genomes of 1000 actinobacteria strains.</title>
        <authorList>
            <person name="Klenk H.-P."/>
        </authorList>
    </citation>
    <scope>NUCLEOTIDE SEQUENCE [LARGE SCALE GENOMIC DNA]</scope>
    <source>
        <strain evidence="4 5">DSM 23694</strain>
    </source>
</reference>
<name>A0A7W8YA38_9MICC</name>
<comment type="subcellular location">
    <subcellularLocation>
        <location evidence="2">Cytoplasm</location>
    </subcellularLocation>
</comment>
<comment type="function">
    <text evidence="2">Functions as a ribosomal silencing factor. Interacts with ribosomal protein uL14 (rplN), blocking formation of intersubunit bridge B8. Prevents association of the 30S and 50S ribosomal subunits and the formation of functional ribosomes, thus repressing translation.</text>
</comment>